<sequence>MHYSIKRNESHQFFLTIQLTFEADTSEAILKLPLWRPGRYQAQNFAKNIREISSSKGQLKVNGRNQWKLTGIDKGDQVAITYNYYARHQDAGGTWLSEQFCLINFIGCALVPVSKLKDKITVAVDFDSSYEIATSAKLEKGQFVFEDFEDLTESPILLGKQLHHGSFEYDNSTHHIWLQGDVKPDWKKIIKDFKAYTKVQFDIFKFFPHKEFHYLCVLPIFKHYHGVEHHKNTVITLGPSSEFHNEDFYNNLLGVSSHELFHVWNIKQIRPAELLPYNLFQETYFDTGYVAEGMTTYYGDACLYRAGVFSEKQYKKELNTLLDRHFENQGRFVKSVTDSSLELWVDGYEKGIPSRKTSIYVKGALIALMLDSEIQRITNKAKSLDDVMSIFYQEYGLNQKGYTSDDFQTIVNKVSGSDFSTFFNDFVYGIEPLEDKLKESLMFLGWKVEKTNSESRWMSDFGIKLSNSGEVIDVAYNNSDDIQVGDVFKYCDQQKVTSWENVLGDKEKIDIFLERDGQIVAKQFLAKKKMYYSKLSVT</sequence>
<dbReference type="InterPro" id="IPR007963">
    <property type="entry name" value="Peptidase_M61_catalytic"/>
</dbReference>
<accession>A0A7X9S0Y5</accession>
<dbReference type="Proteomes" id="UP000576082">
    <property type="component" value="Unassembled WGS sequence"/>
</dbReference>
<dbReference type="EMBL" id="JABANE010000150">
    <property type="protein sequence ID" value="NME72306.1"/>
    <property type="molecule type" value="Genomic_DNA"/>
</dbReference>
<dbReference type="RefSeq" id="WP_169660500.1">
    <property type="nucleotide sequence ID" value="NZ_JABANE010000150.1"/>
</dbReference>
<dbReference type="InterPro" id="IPR040756">
    <property type="entry name" value="Peptidase_M61_N"/>
</dbReference>
<evidence type="ECO:0000313" key="3">
    <source>
        <dbReference type="EMBL" id="NME72306.1"/>
    </source>
</evidence>
<reference evidence="3 4" key="1">
    <citation type="submission" date="2020-04" db="EMBL/GenBank/DDBJ databases">
        <title>Flammeovirga sp. SR4, a novel species isolated from seawater.</title>
        <authorList>
            <person name="Wang X."/>
        </authorList>
    </citation>
    <scope>NUCLEOTIDE SEQUENCE [LARGE SCALE GENOMIC DNA]</scope>
    <source>
        <strain evidence="3 4">ATCC 23126</strain>
    </source>
</reference>
<dbReference type="PIRSF" id="PIRSF016493">
    <property type="entry name" value="Glycyl_aminpptds"/>
    <property type="match status" value="1"/>
</dbReference>
<dbReference type="Gene3D" id="1.10.390.10">
    <property type="entry name" value="Neutral Protease Domain 2"/>
    <property type="match status" value="1"/>
</dbReference>
<protein>
    <submittedName>
        <fullName evidence="3">M61 family metallopeptidase</fullName>
    </submittedName>
</protein>
<feature type="domain" description="Peptidase M61 catalytic" evidence="1">
    <location>
        <begin position="252"/>
        <end position="366"/>
    </location>
</feature>
<dbReference type="SUPFAM" id="SSF55486">
    <property type="entry name" value="Metalloproteases ('zincins'), catalytic domain"/>
    <property type="match status" value="1"/>
</dbReference>
<name>A0A7X9S0Y5_9BACT</name>
<evidence type="ECO:0000259" key="1">
    <source>
        <dbReference type="Pfam" id="PF05299"/>
    </source>
</evidence>
<dbReference type="Pfam" id="PF17899">
    <property type="entry name" value="Peptidase_M61_N"/>
    <property type="match status" value="1"/>
</dbReference>
<organism evidence="3 4">
    <name type="scientific">Flammeovirga aprica JL-4</name>
    <dbReference type="NCBI Taxonomy" id="694437"/>
    <lineage>
        <taxon>Bacteria</taxon>
        <taxon>Pseudomonadati</taxon>
        <taxon>Bacteroidota</taxon>
        <taxon>Cytophagia</taxon>
        <taxon>Cytophagales</taxon>
        <taxon>Flammeovirgaceae</taxon>
        <taxon>Flammeovirga</taxon>
    </lineage>
</organism>
<feature type="domain" description="Peptidase M61 N-terminal" evidence="2">
    <location>
        <begin position="2"/>
        <end position="160"/>
    </location>
</feature>
<dbReference type="Pfam" id="PF05299">
    <property type="entry name" value="Peptidase_M61"/>
    <property type="match status" value="1"/>
</dbReference>
<evidence type="ECO:0000259" key="2">
    <source>
        <dbReference type="Pfam" id="PF17899"/>
    </source>
</evidence>
<proteinExistence type="predicted"/>
<evidence type="ECO:0000313" key="4">
    <source>
        <dbReference type="Proteomes" id="UP000576082"/>
    </source>
</evidence>
<gene>
    <name evidence="3" type="ORF">HHU12_30375</name>
</gene>
<dbReference type="AlphaFoldDB" id="A0A7X9S0Y5"/>
<dbReference type="Gene3D" id="2.60.40.3650">
    <property type="match status" value="1"/>
</dbReference>
<keyword evidence="4" id="KW-1185">Reference proteome</keyword>
<dbReference type="InterPro" id="IPR024191">
    <property type="entry name" value="Peptidase_M61"/>
</dbReference>
<comment type="caution">
    <text evidence="3">The sequence shown here is derived from an EMBL/GenBank/DDBJ whole genome shotgun (WGS) entry which is preliminary data.</text>
</comment>
<dbReference type="InterPro" id="IPR027268">
    <property type="entry name" value="Peptidase_M4/M1_CTD_sf"/>
</dbReference>